<dbReference type="PANTHER" id="PTHR13932">
    <property type="entry name" value="COPROPORPHYRINIGEN III OXIDASE"/>
    <property type="match status" value="1"/>
</dbReference>
<dbReference type="InterPro" id="IPR034505">
    <property type="entry name" value="Coproporphyrinogen-III_oxidase"/>
</dbReference>
<evidence type="ECO:0000313" key="3">
    <source>
        <dbReference type="Proteomes" id="UP000007382"/>
    </source>
</evidence>
<gene>
    <name evidence="2" type="ordered locus">LFE_1090</name>
</gene>
<protein>
    <submittedName>
        <fullName evidence="2">Putative oxygenindependent coproporphyrinogen III oxidase</fullName>
    </submittedName>
</protein>
<dbReference type="KEGG" id="lfc:LFE_1090"/>
<name>I0IND4_LEPFC</name>
<dbReference type="EMBL" id="AP012342">
    <property type="protein sequence ID" value="BAM06783.1"/>
    <property type="molecule type" value="Genomic_DNA"/>
</dbReference>
<dbReference type="PANTHER" id="PTHR13932:SF5">
    <property type="entry name" value="RADICAL S-ADENOSYL METHIONINE DOMAIN-CONTAINING PROTEIN 1, MITOCHONDRIAL"/>
    <property type="match status" value="1"/>
</dbReference>
<dbReference type="AlphaFoldDB" id="I0IND4"/>
<reference evidence="2 3" key="1">
    <citation type="journal article" date="2012" name="J. Bacteriol.">
        <title>Complete Genome Sequence of Leptospirillum ferrooxidans Strain C2-3, Isolated from a Fresh Volcanic Ash Deposit on the Island of Miyake, Japan.</title>
        <authorList>
            <person name="Fujimura R."/>
            <person name="Sato Y."/>
            <person name="Nishizawa T."/>
            <person name="Oshima K."/>
            <person name="Kim S.-W."/>
            <person name="Hattori M."/>
            <person name="Kamijo T."/>
            <person name="Ohta H."/>
        </authorList>
    </citation>
    <scope>NUCLEOTIDE SEQUENCE [LARGE SCALE GENOMIC DNA]</scope>
    <source>
        <strain evidence="2 3">C2-3</strain>
    </source>
</reference>
<accession>I0IND4</accession>
<dbReference type="eggNOG" id="COG0635">
    <property type="taxonomic scope" value="Bacteria"/>
</dbReference>
<evidence type="ECO:0000259" key="1">
    <source>
        <dbReference type="PROSITE" id="PS51918"/>
    </source>
</evidence>
<evidence type="ECO:0000313" key="2">
    <source>
        <dbReference type="EMBL" id="BAM06783.1"/>
    </source>
</evidence>
<dbReference type="CDD" id="cd01335">
    <property type="entry name" value="Radical_SAM"/>
    <property type="match status" value="1"/>
</dbReference>
<dbReference type="GO" id="GO:0006779">
    <property type="term" value="P:porphyrin-containing compound biosynthetic process"/>
    <property type="evidence" value="ECO:0007669"/>
    <property type="project" value="TreeGrafter"/>
</dbReference>
<dbReference type="SFLD" id="SFLDG01065">
    <property type="entry name" value="anaerobic_coproporphyrinogen-I"/>
    <property type="match status" value="1"/>
</dbReference>
<dbReference type="InterPro" id="IPR006638">
    <property type="entry name" value="Elp3/MiaA/NifB-like_rSAM"/>
</dbReference>
<dbReference type="SFLD" id="SFLDS00029">
    <property type="entry name" value="Radical_SAM"/>
    <property type="match status" value="1"/>
</dbReference>
<dbReference type="GO" id="GO:0051539">
    <property type="term" value="F:4 iron, 4 sulfur cluster binding"/>
    <property type="evidence" value="ECO:0007669"/>
    <property type="project" value="TreeGrafter"/>
</dbReference>
<sequence>MSMAQKIRDTILPLYVQVPFCPERCDYCSIPVSTRMDEAGRYLDALSLELSRVLDYIEDASALTLYIGGGSPTSLPKEDLGRLLGLFEPFRKKVLEWTVESRPEGLTQENLTILSEAGVTRLSIGIESWEADRMNFLGRSTPVFDPVQFLSGIRPFFPGSVSMDFIVGGGRFDTRAFKDLAGALLAAGLEHISFYPLTLEGQTSLLAHHDRSGTAKGIEEEAASDWLDCIAALSDVGWDRYEVANCSSGKESRCLHNLLIWEGADYLGIGAGAHQRVRNIRTENVRSFREYVDRTNEGQNPFSVRESLSDEELFIERLLTRMRVRSGISLKDLGEWIPDAYVRKMVDSYVTDGFVREEELIRNSRVVCTDEGLNRLDDLVSGLILGMDRVL</sequence>
<dbReference type="Pfam" id="PF04055">
    <property type="entry name" value="Radical_SAM"/>
    <property type="match status" value="1"/>
</dbReference>
<reference evidence="3" key="2">
    <citation type="submission" date="2012-03" db="EMBL/GenBank/DDBJ databases">
        <title>The complete genome sequence of the pioneer microbe on fresh volcanic deposit, Leptospirillum ferrooxidans strain C2-3.</title>
        <authorList>
            <person name="Fujimura R."/>
            <person name="Sato Y."/>
            <person name="Nishizawa T."/>
            <person name="Nanba K."/>
            <person name="Oshima K."/>
            <person name="Hattori M."/>
            <person name="Kamijo T."/>
            <person name="Ohta H."/>
        </authorList>
    </citation>
    <scope>NUCLEOTIDE SEQUENCE [LARGE SCALE GENOMIC DNA]</scope>
    <source>
        <strain evidence="3">C2-3</strain>
    </source>
</reference>
<proteinExistence type="predicted"/>
<organism evidence="2 3">
    <name type="scientific">Leptospirillum ferrooxidans (strain C2-3)</name>
    <dbReference type="NCBI Taxonomy" id="1162668"/>
    <lineage>
        <taxon>Bacteria</taxon>
        <taxon>Pseudomonadati</taxon>
        <taxon>Nitrospirota</taxon>
        <taxon>Nitrospiria</taxon>
        <taxon>Nitrospirales</taxon>
        <taxon>Nitrospiraceae</taxon>
        <taxon>Leptospirillum</taxon>
    </lineage>
</organism>
<keyword evidence="3" id="KW-1185">Reference proteome</keyword>
<dbReference type="HOGENOM" id="CLU_027579_1_1_0"/>
<dbReference type="PATRIC" id="fig|1162668.3.peg.1264"/>
<dbReference type="SUPFAM" id="SSF102114">
    <property type="entry name" value="Radical SAM enzymes"/>
    <property type="match status" value="1"/>
</dbReference>
<dbReference type="InterPro" id="IPR058240">
    <property type="entry name" value="rSAM_sf"/>
</dbReference>
<dbReference type="GO" id="GO:0003824">
    <property type="term" value="F:catalytic activity"/>
    <property type="evidence" value="ECO:0007669"/>
    <property type="project" value="InterPro"/>
</dbReference>
<dbReference type="GO" id="GO:0005737">
    <property type="term" value="C:cytoplasm"/>
    <property type="evidence" value="ECO:0007669"/>
    <property type="project" value="TreeGrafter"/>
</dbReference>
<dbReference type="PROSITE" id="PS51918">
    <property type="entry name" value="RADICAL_SAM"/>
    <property type="match status" value="1"/>
</dbReference>
<dbReference type="Proteomes" id="UP000007382">
    <property type="component" value="Chromosome"/>
</dbReference>
<feature type="domain" description="Radical SAM core" evidence="1">
    <location>
        <begin position="6"/>
        <end position="240"/>
    </location>
</feature>
<dbReference type="STRING" id="1162668.LFE_1090"/>
<dbReference type="InterPro" id="IPR007197">
    <property type="entry name" value="rSAM"/>
</dbReference>
<dbReference type="SMART" id="SM00729">
    <property type="entry name" value="Elp3"/>
    <property type="match status" value="1"/>
</dbReference>